<accession>A0A8J4YQX1</accession>
<proteinExistence type="predicted"/>
<name>A0A8J4YQX1_CHIOP</name>
<evidence type="ECO:0000313" key="3">
    <source>
        <dbReference type="Proteomes" id="UP000770661"/>
    </source>
</evidence>
<keyword evidence="3" id="KW-1185">Reference proteome</keyword>
<dbReference type="AlphaFoldDB" id="A0A8J4YQX1"/>
<keyword evidence="1" id="KW-0472">Membrane</keyword>
<dbReference type="EMBL" id="JACEEZ010001825">
    <property type="protein sequence ID" value="KAG0728814.1"/>
    <property type="molecule type" value="Genomic_DNA"/>
</dbReference>
<sequence>MKMIIAEQFTSQEGFTPLYVARQNILPGYCGFPLARNSPFKANFDHLILAFHGAGMIGKWTVDVLERAQFDSRQRLRVAAEADSSPTQNQDSVQKNRVPRKALTVVHMQGPLFLFVAGAFFSLAAFLGENFVFLYRPGRVSKE</sequence>
<protein>
    <submittedName>
        <fullName evidence="2">Uncharacterized protein</fullName>
    </submittedName>
</protein>
<dbReference type="OrthoDB" id="6377471at2759"/>
<feature type="transmembrane region" description="Helical" evidence="1">
    <location>
        <begin position="112"/>
        <end position="135"/>
    </location>
</feature>
<keyword evidence="1" id="KW-0812">Transmembrane</keyword>
<dbReference type="Proteomes" id="UP000770661">
    <property type="component" value="Unassembled WGS sequence"/>
</dbReference>
<gene>
    <name evidence="2" type="ORF">GWK47_031695</name>
</gene>
<organism evidence="2 3">
    <name type="scientific">Chionoecetes opilio</name>
    <name type="common">Atlantic snow crab</name>
    <name type="synonym">Cancer opilio</name>
    <dbReference type="NCBI Taxonomy" id="41210"/>
    <lineage>
        <taxon>Eukaryota</taxon>
        <taxon>Metazoa</taxon>
        <taxon>Ecdysozoa</taxon>
        <taxon>Arthropoda</taxon>
        <taxon>Crustacea</taxon>
        <taxon>Multicrustacea</taxon>
        <taxon>Malacostraca</taxon>
        <taxon>Eumalacostraca</taxon>
        <taxon>Eucarida</taxon>
        <taxon>Decapoda</taxon>
        <taxon>Pleocyemata</taxon>
        <taxon>Brachyura</taxon>
        <taxon>Eubrachyura</taxon>
        <taxon>Majoidea</taxon>
        <taxon>Majidae</taxon>
        <taxon>Chionoecetes</taxon>
    </lineage>
</organism>
<evidence type="ECO:0000256" key="1">
    <source>
        <dbReference type="SAM" id="Phobius"/>
    </source>
</evidence>
<comment type="caution">
    <text evidence="2">The sequence shown here is derived from an EMBL/GenBank/DDBJ whole genome shotgun (WGS) entry which is preliminary data.</text>
</comment>
<keyword evidence="1" id="KW-1133">Transmembrane helix</keyword>
<evidence type="ECO:0000313" key="2">
    <source>
        <dbReference type="EMBL" id="KAG0728814.1"/>
    </source>
</evidence>
<reference evidence="2" key="1">
    <citation type="submission" date="2020-07" db="EMBL/GenBank/DDBJ databases">
        <title>The High-quality genome of the commercially important snow crab, Chionoecetes opilio.</title>
        <authorList>
            <person name="Jeong J.-H."/>
            <person name="Ryu S."/>
        </authorList>
    </citation>
    <scope>NUCLEOTIDE SEQUENCE</scope>
    <source>
        <strain evidence="2">MADBK_172401_WGS</strain>
        <tissue evidence="2">Digestive gland</tissue>
    </source>
</reference>